<name>L8JWI7_9BACT</name>
<keyword evidence="9" id="KW-1185">Reference proteome</keyword>
<gene>
    <name evidence="8" type="ORF">C900_04263</name>
</gene>
<evidence type="ECO:0000256" key="1">
    <source>
        <dbReference type="ARBA" id="ARBA00010456"/>
    </source>
</evidence>
<dbReference type="PANTHER" id="PTHR43691">
    <property type="entry name" value="URIDINE PHOSPHORYLASE"/>
    <property type="match status" value="1"/>
</dbReference>
<dbReference type="Gene3D" id="3.40.50.1580">
    <property type="entry name" value="Nucleoside phosphorylase domain"/>
    <property type="match status" value="1"/>
</dbReference>
<dbReference type="eggNOG" id="COG0813">
    <property type="taxonomic scope" value="Bacteria"/>
</dbReference>
<evidence type="ECO:0000256" key="4">
    <source>
        <dbReference type="ARBA" id="ARBA00022676"/>
    </source>
</evidence>
<keyword evidence="5" id="KW-0808">Transferase</keyword>
<dbReference type="InterPro" id="IPR000845">
    <property type="entry name" value="Nucleoside_phosphorylase_d"/>
</dbReference>
<evidence type="ECO:0000256" key="6">
    <source>
        <dbReference type="ARBA" id="ARBA00048447"/>
    </source>
</evidence>
<dbReference type="HAMAP" id="MF_01627">
    <property type="entry name" value="Pur_nucleosid_phosp"/>
    <property type="match status" value="1"/>
</dbReference>
<evidence type="ECO:0000256" key="2">
    <source>
        <dbReference type="ARBA" id="ARBA00011888"/>
    </source>
</evidence>
<dbReference type="CDD" id="cd09006">
    <property type="entry name" value="PNP_EcPNPI-like"/>
    <property type="match status" value="1"/>
</dbReference>
<dbReference type="GO" id="GO:0006152">
    <property type="term" value="P:purine nucleoside catabolic process"/>
    <property type="evidence" value="ECO:0007669"/>
    <property type="project" value="TreeGrafter"/>
</dbReference>
<dbReference type="GO" id="GO:0004850">
    <property type="term" value="F:uridine phosphorylase activity"/>
    <property type="evidence" value="ECO:0007669"/>
    <property type="project" value="UniProtKB-EC"/>
</dbReference>
<proteinExistence type="inferred from homology"/>
<dbReference type="NCBIfam" id="TIGR00107">
    <property type="entry name" value="deoD"/>
    <property type="match status" value="1"/>
</dbReference>
<accession>L8JWI7</accession>
<evidence type="ECO:0000313" key="8">
    <source>
        <dbReference type="EMBL" id="ELR73411.1"/>
    </source>
</evidence>
<dbReference type="PANTHER" id="PTHR43691:SF11">
    <property type="entry name" value="FI09636P-RELATED"/>
    <property type="match status" value="1"/>
</dbReference>
<dbReference type="InterPro" id="IPR004402">
    <property type="entry name" value="DeoD-type"/>
</dbReference>
<dbReference type="Pfam" id="PF01048">
    <property type="entry name" value="PNP_UDP_1"/>
    <property type="match status" value="1"/>
</dbReference>
<dbReference type="NCBIfam" id="NF004489">
    <property type="entry name" value="PRK05819.1"/>
    <property type="match status" value="1"/>
</dbReference>
<dbReference type="PATRIC" id="fig|1237149.3.peg.547"/>
<dbReference type="OrthoDB" id="9782889at2"/>
<dbReference type="RefSeq" id="WP_009577992.1">
    <property type="nucleotide sequence ID" value="NZ_AMZN01000006.1"/>
</dbReference>
<evidence type="ECO:0000259" key="7">
    <source>
        <dbReference type="Pfam" id="PF01048"/>
    </source>
</evidence>
<dbReference type="EC" id="2.4.2.3" evidence="2"/>
<dbReference type="InterPro" id="IPR018016">
    <property type="entry name" value="Nucleoside_phosphorylase_CS"/>
</dbReference>
<feature type="domain" description="Nucleoside phosphorylase" evidence="7">
    <location>
        <begin position="16"/>
        <end position="207"/>
    </location>
</feature>
<dbReference type="GO" id="GO:0004731">
    <property type="term" value="F:purine-nucleoside phosphorylase activity"/>
    <property type="evidence" value="ECO:0007669"/>
    <property type="project" value="InterPro"/>
</dbReference>
<reference evidence="8 9" key="1">
    <citation type="submission" date="2012-12" db="EMBL/GenBank/DDBJ databases">
        <title>Genome assembly of Fulvivirga imtechensis AK7.</title>
        <authorList>
            <person name="Nupur N."/>
            <person name="Khatri I."/>
            <person name="Kumar R."/>
            <person name="Subramanian S."/>
            <person name="Pinnaka A."/>
        </authorList>
    </citation>
    <scope>NUCLEOTIDE SEQUENCE [LARGE SCALE GENOMIC DNA]</scope>
    <source>
        <strain evidence="8 9">AK7</strain>
    </source>
</reference>
<sequence length="238" mass="25919">MSLHIGAEPGEIAETVLLSGDPLRAKFIAENLLEDAVCYNTVRNMLGFTGYHHGKRVSVQGSGMGQPSLAIYVHELLQSYKVKNLVRIGTCGALLPDIRLGEIIIAQGACTDSNASRLQFNGLDFAPLADFNMLLKAYESAGKEGIKVRIGNVFSTDLFYFKNDPERWKVWSEHGVLCVDMETSALYTMAAAANARALSILTVSDNIITGSFSTSKDREQSLIDMVRIALGELDLVNA</sequence>
<dbReference type="InterPro" id="IPR035994">
    <property type="entry name" value="Nucleoside_phosphorylase_sf"/>
</dbReference>
<evidence type="ECO:0000256" key="5">
    <source>
        <dbReference type="ARBA" id="ARBA00022679"/>
    </source>
</evidence>
<keyword evidence="4" id="KW-0328">Glycosyltransferase</keyword>
<dbReference type="EMBL" id="AMZN01000006">
    <property type="protein sequence ID" value="ELR73411.1"/>
    <property type="molecule type" value="Genomic_DNA"/>
</dbReference>
<dbReference type="PROSITE" id="PS01232">
    <property type="entry name" value="PNP_UDP_1"/>
    <property type="match status" value="1"/>
</dbReference>
<evidence type="ECO:0000256" key="3">
    <source>
        <dbReference type="ARBA" id="ARBA00021980"/>
    </source>
</evidence>
<dbReference type="STRING" id="1237149.C900_04263"/>
<dbReference type="SUPFAM" id="SSF53167">
    <property type="entry name" value="Purine and uridine phosphorylases"/>
    <property type="match status" value="1"/>
</dbReference>
<dbReference type="Proteomes" id="UP000011135">
    <property type="component" value="Unassembled WGS sequence"/>
</dbReference>
<organism evidence="8 9">
    <name type="scientific">Fulvivirga imtechensis AK7</name>
    <dbReference type="NCBI Taxonomy" id="1237149"/>
    <lineage>
        <taxon>Bacteria</taxon>
        <taxon>Pseudomonadati</taxon>
        <taxon>Bacteroidota</taxon>
        <taxon>Cytophagia</taxon>
        <taxon>Cytophagales</taxon>
        <taxon>Fulvivirgaceae</taxon>
        <taxon>Fulvivirga</taxon>
    </lineage>
</organism>
<protein>
    <recommendedName>
        <fullName evidence="3">Uridine phosphorylase</fullName>
        <ecNumber evidence="2">2.4.2.3</ecNumber>
    </recommendedName>
</protein>
<evidence type="ECO:0000313" key="9">
    <source>
        <dbReference type="Proteomes" id="UP000011135"/>
    </source>
</evidence>
<dbReference type="GO" id="GO:0005829">
    <property type="term" value="C:cytosol"/>
    <property type="evidence" value="ECO:0007669"/>
    <property type="project" value="TreeGrafter"/>
</dbReference>
<comment type="similarity">
    <text evidence="1">Belongs to the PNP/UDP phosphorylase family.</text>
</comment>
<dbReference type="AlphaFoldDB" id="L8JWI7"/>
<comment type="caution">
    <text evidence="8">The sequence shown here is derived from an EMBL/GenBank/DDBJ whole genome shotgun (WGS) entry which is preliminary data.</text>
</comment>
<comment type="catalytic activity">
    <reaction evidence="6">
        <text>uridine + phosphate = alpha-D-ribose 1-phosphate + uracil</text>
        <dbReference type="Rhea" id="RHEA:24388"/>
        <dbReference type="ChEBI" id="CHEBI:16704"/>
        <dbReference type="ChEBI" id="CHEBI:17568"/>
        <dbReference type="ChEBI" id="CHEBI:43474"/>
        <dbReference type="ChEBI" id="CHEBI:57720"/>
        <dbReference type="EC" id="2.4.2.3"/>
    </reaction>
</comment>